<sequence>MGFHFYNNRKTVILCRNLISSLSQKLKEILRVILWKFLIKCSSSYKLSRI</sequence>
<evidence type="ECO:0000313" key="1">
    <source>
        <dbReference type="EMBL" id="EMJ36712.1"/>
    </source>
</evidence>
<dbReference type="EMBL" id="AKWR02000119">
    <property type="protein sequence ID" value="EMJ36712.1"/>
    <property type="molecule type" value="Genomic_DNA"/>
</dbReference>
<reference evidence="1 2" key="1">
    <citation type="submission" date="2013-01" db="EMBL/GenBank/DDBJ databases">
        <authorList>
            <person name="Harkins D.M."/>
            <person name="Durkin A.S."/>
            <person name="Brinkac L.M."/>
            <person name="Haft D.H."/>
            <person name="Selengut J.D."/>
            <person name="Sanka R."/>
            <person name="DePew J."/>
            <person name="Purushe J."/>
            <person name="Peacock S.J."/>
            <person name="Thaipadungpanit J."/>
            <person name="Wuthiekanun V.W."/>
            <person name="Day N.P."/>
            <person name="Vinetz J.M."/>
            <person name="Sutton G.G."/>
            <person name="Nierman W.C."/>
            <person name="Fouts D.E."/>
        </authorList>
    </citation>
    <scope>NUCLEOTIDE SEQUENCE [LARGE SCALE GENOMIC DNA]</scope>
    <source>
        <strain evidence="1 2">FPW1039</strain>
    </source>
</reference>
<dbReference type="AlphaFoldDB" id="A0A0F6IF87"/>
<dbReference type="Proteomes" id="UP000012164">
    <property type="component" value="Unassembled WGS sequence"/>
</dbReference>
<name>A0A0F6IF87_LEPIR</name>
<accession>A0A0F6IF87</accession>
<gene>
    <name evidence="1" type="ORF">LEP1GSC079_1358</name>
</gene>
<evidence type="ECO:0000313" key="2">
    <source>
        <dbReference type="Proteomes" id="UP000012164"/>
    </source>
</evidence>
<proteinExistence type="predicted"/>
<organism evidence="1 2">
    <name type="scientific">Leptospira interrogans str. FPW1039</name>
    <dbReference type="NCBI Taxonomy" id="1193040"/>
    <lineage>
        <taxon>Bacteria</taxon>
        <taxon>Pseudomonadati</taxon>
        <taxon>Spirochaetota</taxon>
        <taxon>Spirochaetia</taxon>
        <taxon>Leptospirales</taxon>
        <taxon>Leptospiraceae</taxon>
        <taxon>Leptospira</taxon>
    </lineage>
</organism>
<protein>
    <submittedName>
        <fullName evidence="1">Uncharacterized protein</fullName>
    </submittedName>
</protein>
<comment type="caution">
    <text evidence="1">The sequence shown here is derived from an EMBL/GenBank/DDBJ whole genome shotgun (WGS) entry which is preliminary data.</text>
</comment>